<dbReference type="RefSeq" id="XP_018298334.1">
    <property type="nucleotide sequence ID" value="XM_018440792.1"/>
</dbReference>
<dbReference type="EMBL" id="KV440971">
    <property type="protein sequence ID" value="OAD80294.1"/>
    <property type="molecule type" value="Genomic_DNA"/>
</dbReference>
<sequence length="177" mass="20157">MNTLKDICLKFSKQYMTRHIIDGGSWIGKNGLRETCGKAIAKYMQQNSDRKFYETLLGASREFADNNGTGLTPGRMLKDNTFALFRQSNGHIIIGIVLFSKVYHLYIKYPSAHAVNNNYCLALKYADNIYMPLDELKVVCLLDMHLKNIPISLSHFLVLFCYTRNTFVDVCTASIPL</sequence>
<gene>
    <name evidence="1" type="ORF">PHYBLDRAFT_61339</name>
</gene>
<evidence type="ECO:0000313" key="2">
    <source>
        <dbReference type="Proteomes" id="UP000077315"/>
    </source>
</evidence>
<organism evidence="1 2">
    <name type="scientific">Phycomyces blakesleeanus (strain ATCC 8743b / DSM 1359 / FGSC 10004 / NBRC 33097 / NRRL 1555)</name>
    <dbReference type="NCBI Taxonomy" id="763407"/>
    <lineage>
        <taxon>Eukaryota</taxon>
        <taxon>Fungi</taxon>
        <taxon>Fungi incertae sedis</taxon>
        <taxon>Mucoromycota</taxon>
        <taxon>Mucoromycotina</taxon>
        <taxon>Mucoromycetes</taxon>
        <taxon>Mucorales</taxon>
        <taxon>Phycomycetaceae</taxon>
        <taxon>Phycomyces</taxon>
    </lineage>
</organism>
<name>A0A167QUE8_PHYB8</name>
<proteinExistence type="predicted"/>
<keyword evidence="2" id="KW-1185">Reference proteome</keyword>
<evidence type="ECO:0000313" key="1">
    <source>
        <dbReference type="EMBL" id="OAD80294.1"/>
    </source>
</evidence>
<dbReference type="InParanoid" id="A0A167QUE8"/>
<dbReference type="Proteomes" id="UP000077315">
    <property type="component" value="Unassembled WGS sequence"/>
</dbReference>
<dbReference type="GeneID" id="29001698"/>
<dbReference type="AlphaFoldDB" id="A0A167QUE8"/>
<protein>
    <submittedName>
        <fullName evidence="1">Uncharacterized protein</fullName>
    </submittedName>
</protein>
<accession>A0A167QUE8</accession>
<reference evidence="2" key="1">
    <citation type="submission" date="2015-06" db="EMBL/GenBank/DDBJ databases">
        <title>Expansion of signal transduction pathways in fungi by whole-genome duplication.</title>
        <authorList>
            <consortium name="DOE Joint Genome Institute"/>
            <person name="Corrochano L.M."/>
            <person name="Kuo A."/>
            <person name="Marcet-Houben M."/>
            <person name="Polaino S."/>
            <person name="Salamov A."/>
            <person name="Villalobos J.M."/>
            <person name="Alvarez M.I."/>
            <person name="Avalos J."/>
            <person name="Benito E.P."/>
            <person name="Benoit I."/>
            <person name="Burger G."/>
            <person name="Camino L.P."/>
            <person name="Canovas D."/>
            <person name="Cerda-Olmedo E."/>
            <person name="Cheng J.-F."/>
            <person name="Dominguez A."/>
            <person name="Elias M."/>
            <person name="Eslava A.P."/>
            <person name="Glaser F."/>
            <person name="Grimwood J."/>
            <person name="Gutierrez G."/>
            <person name="Heitman J."/>
            <person name="Henrissat B."/>
            <person name="Iturriaga E.A."/>
            <person name="Lang B.F."/>
            <person name="Lavin J.L."/>
            <person name="Lee S."/>
            <person name="Li W."/>
            <person name="Lindquist E."/>
            <person name="Lopez-Garcia S."/>
            <person name="Luque E.M."/>
            <person name="Marcos A.T."/>
            <person name="Martin J."/>
            <person name="McCluskey K."/>
            <person name="Medina H.R."/>
            <person name="Miralles-Duran A."/>
            <person name="Miyazaki A."/>
            <person name="Munoz-Torres E."/>
            <person name="Oguiza J.A."/>
            <person name="Ohm R."/>
            <person name="Olmedo M."/>
            <person name="Orejas M."/>
            <person name="Ortiz-Castellanos L."/>
            <person name="Pisabarro A.G."/>
            <person name="Rodriguez-Romero J."/>
            <person name="Ruiz-Herrera J."/>
            <person name="Ruiz-Vazquez R."/>
            <person name="Sanz C."/>
            <person name="Schackwitz W."/>
            <person name="Schmutz J."/>
            <person name="Shahriari M."/>
            <person name="Shelest E."/>
            <person name="Silva-Franco F."/>
            <person name="Soanes D."/>
            <person name="Syed K."/>
            <person name="Tagua V.G."/>
            <person name="Talbot N.J."/>
            <person name="Thon M."/>
            <person name="De vries R.P."/>
            <person name="Wiebenga A."/>
            <person name="Yadav J.S."/>
            <person name="Braun E.L."/>
            <person name="Baker S."/>
            <person name="Garre V."/>
            <person name="Horwitz B."/>
            <person name="Torres-Martinez S."/>
            <person name="Idnurm A."/>
            <person name="Herrera-Estrella A."/>
            <person name="Gabaldon T."/>
            <person name="Grigoriev I.V."/>
        </authorList>
    </citation>
    <scope>NUCLEOTIDE SEQUENCE [LARGE SCALE GENOMIC DNA]</scope>
    <source>
        <strain evidence="2">NRRL 1555(-)</strain>
    </source>
</reference>
<dbReference type="VEuPathDB" id="FungiDB:PHYBLDRAFT_61339"/>